<evidence type="ECO:0000313" key="1">
    <source>
        <dbReference type="EMBL" id="KSU06470.1"/>
    </source>
</evidence>
<name>A0A0V8CYR7_LACLL</name>
<reference evidence="2" key="1">
    <citation type="submission" date="2015-10" db="EMBL/GenBank/DDBJ databases">
        <title>Draft Genome Sequences of 11 Lactococcus lactis subspecies cremoris strains.</title>
        <authorList>
            <person name="Wels M."/>
            <person name="Backus L."/>
            <person name="Boekhorst J."/>
            <person name="Dijkstra A."/>
            <person name="Beerthuizen M."/>
            <person name="Kelly W."/>
            <person name="Siezen R."/>
            <person name="Bachmann H."/>
            <person name="Van Hijum S."/>
        </authorList>
    </citation>
    <scope>NUCLEOTIDE SEQUENCE [LARGE SCALE GENOMIC DNA]</scope>
    <source>
        <strain evidence="2">KF282</strain>
    </source>
</reference>
<dbReference type="Proteomes" id="UP000053058">
    <property type="component" value="Unassembled WGS sequence"/>
</dbReference>
<evidence type="ECO:0000313" key="2">
    <source>
        <dbReference type="Proteomes" id="UP000053058"/>
    </source>
</evidence>
<comment type="caution">
    <text evidence="1">The sequence shown here is derived from an EMBL/GenBank/DDBJ whole genome shotgun (WGS) entry which is preliminary data.</text>
</comment>
<dbReference type="EMBL" id="LKLN01000030">
    <property type="protein sequence ID" value="KSU06470.1"/>
    <property type="molecule type" value="Genomic_DNA"/>
</dbReference>
<proteinExistence type="predicted"/>
<protein>
    <submittedName>
        <fullName evidence="1">Uncharacterized protein</fullName>
    </submittedName>
</protein>
<accession>A0A0V8CYR7</accession>
<organism evidence="1 2">
    <name type="scientific">Lactococcus lactis subsp. lactis</name>
    <name type="common">Streptococcus lactis</name>
    <dbReference type="NCBI Taxonomy" id="1360"/>
    <lineage>
        <taxon>Bacteria</taxon>
        <taxon>Bacillati</taxon>
        <taxon>Bacillota</taxon>
        <taxon>Bacilli</taxon>
        <taxon>Lactobacillales</taxon>
        <taxon>Streptococcaceae</taxon>
        <taxon>Lactococcus</taxon>
    </lineage>
</organism>
<sequence>MFFLLFLFSVKGQNFYSFLCLSVKNLLTKTTKIQSHH</sequence>
<gene>
    <name evidence="1" type="ORF">KF282_1061</name>
</gene>
<dbReference type="AlphaFoldDB" id="A0A0V8CYR7"/>